<comment type="caution">
    <text evidence="1">The sequence shown here is derived from an EMBL/GenBank/DDBJ whole genome shotgun (WGS) entry which is preliminary data.</text>
</comment>
<reference evidence="1 2" key="1">
    <citation type="journal article" date="2018" name="Front. Plant Sci.">
        <title>Red Clover (Trifolium pratense) and Zigzag Clover (T. medium) - A Picture of Genomic Similarities and Differences.</title>
        <authorList>
            <person name="Dluhosova J."/>
            <person name="Istvanek J."/>
            <person name="Nedelnik J."/>
            <person name="Repkova J."/>
        </authorList>
    </citation>
    <scope>NUCLEOTIDE SEQUENCE [LARGE SCALE GENOMIC DNA]</scope>
    <source>
        <strain evidence="2">cv. 10/8</strain>
        <tissue evidence="1">Leaf</tissue>
    </source>
</reference>
<accession>A0A392THH9</accession>
<feature type="non-terminal residue" evidence="1">
    <location>
        <position position="62"/>
    </location>
</feature>
<evidence type="ECO:0000313" key="2">
    <source>
        <dbReference type="Proteomes" id="UP000265520"/>
    </source>
</evidence>
<keyword evidence="2" id="KW-1185">Reference proteome</keyword>
<dbReference type="AlphaFoldDB" id="A0A392THH9"/>
<organism evidence="1 2">
    <name type="scientific">Trifolium medium</name>
    <dbReference type="NCBI Taxonomy" id="97028"/>
    <lineage>
        <taxon>Eukaryota</taxon>
        <taxon>Viridiplantae</taxon>
        <taxon>Streptophyta</taxon>
        <taxon>Embryophyta</taxon>
        <taxon>Tracheophyta</taxon>
        <taxon>Spermatophyta</taxon>
        <taxon>Magnoliopsida</taxon>
        <taxon>eudicotyledons</taxon>
        <taxon>Gunneridae</taxon>
        <taxon>Pentapetalae</taxon>
        <taxon>rosids</taxon>
        <taxon>fabids</taxon>
        <taxon>Fabales</taxon>
        <taxon>Fabaceae</taxon>
        <taxon>Papilionoideae</taxon>
        <taxon>50 kb inversion clade</taxon>
        <taxon>NPAAA clade</taxon>
        <taxon>Hologalegina</taxon>
        <taxon>IRL clade</taxon>
        <taxon>Trifolieae</taxon>
        <taxon>Trifolium</taxon>
    </lineage>
</organism>
<dbReference type="Proteomes" id="UP000265520">
    <property type="component" value="Unassembled WGS sequence"/>
</dbReference>
<evidence type="ECO:0000313" key="1">
    <source>
        <dbReference type="EMBL" id="MCI59546.1"/>
    </source>
</evidence>
<sequence length="62" mass="6761">MQEKVEHFEGCSVVDEMMHCPQNEEVNDHINTRVGEETLAGNTSAQLVGKASSNSLSEIVNS</sequence>
<proteinExistence type="predicted"/>
<dbReference type="EMBL" id="LXQA010565521">
    <property type="protein sequence ID" value="MCI59546.1"/>
    <property type="molecule type" value="Genomic_DNA"/>
</dbReference>
<protein>
    <submittedName>
        <fullName evidence="1">Uncharacterized protein</fullName>
    </submittedName>
</protein>
<name>A0A392THH9_9FABA</name>